<reference evidence="8 9" key="1">
    <citation type="submission" date="2014-06" db="EMBL/GenBank/DDBJ databases">
        <title>Whole Genome Sequences of Three Symbiotic Endozoicomonas Bacteria.</title>
        <authorList>
            <person name="Neave M.J."/>
            <person name="Apprill A."/>
            <person name="Voolstra C.R."/>
        </authorList>
    </citation>
    <scope>NUCLEOTIDE SEQUENCE [LARGE SCALE GENOMIC DNA]</scope>
    <source>
        <strain evidence="8 9">DSM 22380</strain>
    </source>
</reference>
<dbReference type="InterPro" id="IPR018020">
    <property type="entry name" value="OHCU_decarboxylase"/>
</dbReference>
<name>A0A081K714_9GAMM</name>
<keyword evidence="6" id="KW-0456">Lyase</keyword>
<dbReference type="eggNOG" id="COG3195">
    <property type="taxonomic scope" value="Bacteria"/>
</dbReference>
<comment type="catalytic activity">
    <reaction evidence="1">
        <text>5-hydroxy-2-oxo-4-ureido-2,5-dihydro-1H-imidazole-5-carboxylate + H(+) = (S)-allantoin + CO2</text>
        <dbReference type="Rhea" id="RHEA:26301"/>
        <dbReference type="ChEBI" id="CHEBI:15378"/>
        <dbReference type="ChEBI" id="CHEBI:15678"/>
        <dbReference type="ChEBI" id="CHEBI:16526"/>
        <dbReference type="ChEBI" id="CHEBI:58639"/>
        <dbReference type="EC" id="4.1.1.97"/>
    </reaction>
</comment>
<dbReference type="Pfam" id="PF09349">
    <property type="entry name" value="OHCU_decarbox"/>
    <property type="match status" value="1"/>
</dbReference>
<evidence type="ECO:0000256" key="5">
    <source>
        <dbReference type="ARBA" id="ARBA00022793"/>
    </source>
</evidence>
<dbReference type="Proteomes" id="UP000027997">
    <property type="component" value="Unassembled WGS sequence"/>
</dbReference>
<evidence type="ECO:0000256" key="6">
    <source>
        <dbReference type="ARBA" id="ARBA00023239"/>
    </source>
</evidence>
<evidence type="ECO:0000313" key="8">
    <source>
        <dbReference type="EMBL" id="KEI69940.1"/>
    </source>
</evidence>
<keyword evidence="9" id="KW-1185">Reference proteome</keyword>
<dbReference type="Gene3D" id="1.10.3330.10">
    <property type="entry name" value="Oxo-4-hydroxy-4-carboxy-5-ureidoimidazoline decarboxylase"/>
    <property type="match status" value="1"/>
</dbReference>
<evidence type="ECO:0000256" key="2">
    <source>
        <dbReference type="ARBA" id="ARBA00004754"/>
    </source>
</evidence>
<evidence type="ECO:0000256" key="4">
    <source>
        <dbReference type="ARBA" id="ARBA00022631"/>
    </source>
</evidence>
<feature type="domain" description="Oxo-4-hydroxy-4-carboxy-5-ureidoimidazoline decarboxylase" evidence="7">
    <location>
        <begin position="7"/>
        <end position="163"/>
    </location>
</feature>
<dbReference type="GO" id="GO:0006144">
    <property type="term" value="P:purine nucleobase metabolic process"/>
    <property type="evidence" value="ECO:0007669"/>
    <property type="project" value="UniProtKB-KW"/>
</dbReference>
<dbReference type="SUPFAM" id="SSF158694">
    <property type="entry name" value="UraD-Like"/>
    <property type="match status" value="1"/>
</dbReference>
<comment type="caution">
    <text evidence="8">The sequence shown here is derived from an EMBL/GenBank/DDBJ whole genome shotgun (WGS) entry which is preliminary data.</text>
</comment>
<sequence length="172" mass="19428">MTLKELNNLAIQSASDFFRQCCTSERWLESMVNNRPYSNQDELLSIADKSWSDCEEKDVLQAFEGHPKIGDVNSLKAKYAKTRDMAGHEQSGTAVASEETLNALAQGNQAYEARFGYIFIVCATGKSANEMLTLLQHRLDNEPAEELKIAAAEQHKITRIRLNKMIEWRQAS</sequence>
<keyword evidence="4" id="KW-0659">Purine metabolism</keyword>
<protein>
    <recommendedName>
        <fullName evidence="3">2-oxo-4-hydroxy-4-carboxy-5-ureidoimidazoline decarboxylase</fullName>
        <ecNumber evidence="3">4.1.1.97</ecNumber>
    </recommendedName>
</protein>
<evidence type="ECO:0000313" key="9">
    <source>
        <dbReference type="Proteomes" id="UP000027997"/>
    </source>
</evidence>
<dbReference type="PANTHER" id="PTHR43466">
    <property type="entry name" value="2-OXO-4-HYDROXY-4-CARBOXY-5-UREIDOIMIDAZOLINE DECARBOXYLASE-RELATED"/>
    <property type="match status" value="1"/>
</dbReference>
<dbReference type="GO" id="GO:0051997">
    <property type="term" value="F:2-oxo-4-hydroxy-4-carboxy-5-ureidoimidazoline decarboxylase activity"/>
    <property type="evidence" value="ECO:0007669"/>
    <property type="project" value="UniProtKB-EC"/>
</dbReference>
<dbReference type="EMBL" id="JOJP01000001">
    <property type="protein sequence ID" value="KEI69940.1"/>
    <property type="molecule type" value="Genomic_DNA"/>
</dbReference>
<dbReference type="NCBIfam" id="NF010372">
    <property type="entry name" value="PRK13798.1"/>
    <property type="match status" value="1"/>
</dbReference>
<dbReference type="STRING" id="305900.GV64_03540"/>
<dbReference type="EC" id="4.1.1.97" evidence="3"/>
<dbReference type="PANTHER" id="PTHR43466:SF1">
    <property type="entry name" value="2-OXO-4-HYDROXY-4-CARBOXY-5-UREIDOIMIDAZOLINE DECARBOXYLASE-RELATED"/>
    <property type="match status" value="1"/>
</dbReference>
<dbReference type="AlphaFoldDB" id="A0A081K714"/>
<dbReference type="InterPro" id="IPR036778">
    <property type="entry name" value="OHCU_decarboxylase_sf"/>
</dbReference>
<comment type="pathway">
    <text evidence="2">Purine metabolism; urate degradation; (S)-allantoin from urate: step 3/3.</text>
</comment>
<proteinExistence type="predicted"/>
<accession>A0A081K714</accession>
<evidence type="ECO:0000256" key="1">
    <source>
        <dbReference type="ARBA" id="ARBA00001163"/>
    </source>
</evidence>
<evidence type="ECO:0000259" key="7">
    <source>
        <dbReference type="Pfam" id="PF09349"/>
    </source>
</evidence>
<organism evidence="8 9">
    <name type="scientific">Endozoicomonas elysicola</name>
    <dbReference type="NCBI Taxonomy" id="305900"/>
    <lineage>
        <taxon>Bacteria</taxon>
        <taxon>Pseudomonadati</taxon>
        <taxon>Pseudomonadota</taxon>
        <taxon>Gammaproteobacteria</taxon>
        <taxon>Oceanospirillales</taxon>
        <taxon>Endozoicomonadaceae</taxon>
        <taxon>Endozoicomonas</taxon>
    </lineage>
</organism>
<gene>
    <name evidence="8" type="ORF">GV64_03540</name>
</gene>
<dbReference type="GO" id="GO:0019628">
    <property type="term" value="P:urate catabolic process"/>
    <property type="evidence" value="ECO:0007669"/>
    <property type="project" value="TreeGrafter"/>
</dbReference>
<dbReference type="RefSeq" id="WP_020584568.1">
    <property type="nucleotide sequence ID" value="NZ_JOJP01000001.1"/>
</dbReference>
<keyword evidence="5" id="KW-0210">Decarboxylase</keyword>
<dbReference type="InterPro" id="IPR017595">
    <property type="entry name" value="OHCU_decarboxylase-2"/>
</dbReference>
<dbReference type="NCBIfam" id="TIGR03180">
    <property type="entry name" value="UraD_2"/>
    <property type="match status" value="1"/>
</dbReference>
<evidence type="ECO:0000256" key="3">
    <source>
        <dbReference type="ARBA" id="ARBA00012257"/>
    </source>
</evidence>